<evidence type="ECO:0000313" key="1">
    <source>
        <dbReference type="EMBL" id="EFO97345.1"/>
    </source>
</evidence>
<reference evidence="1" key="1">
    <citation type="submission" date="2007-07" db="EMBL/GenBank/DDBJ databases">
        <title>PCAP assembly of the Caenorhabditis remanei genome.</title>
        <authorList>
            <consortium name="The Caenorhabditis remanei Sequencing Consortium"/>
            <person name="Wilson R.K."/>
        </authorList>
    </citation>
    <scope>NUCLEOTIDE SEQUENCE [LARGE SCALE GENOMIC DNA]</scope>
    <source>
        <strain evidence="1">PB4641</strain>
    </source>
</reference>
<accession>E3MB51</accession>
<dbReference type="Proteomes" id="UP000008281">
    <property type="component" value="Unassembled WGS sequence"/>
</dbReference>
<sequence>MNKTSSDKVFTLRPIRPLKYVGHIAITEYGFVIQRTKIEKYGKALTDLIRRSRPQVIVPNPYFEKKDGK</sequence>
<keyword evidence="2" id="KW-1185">Reference proteome</keyword>
<dbReference type="EMBL" id="DS268432">
    <property type="protein sequence ID" value="EFO97345.1"/>
    <property type="molecule type" value="Genomic_DNA"/>
</dbReference>
<gene>
    <name evidence="1" type="ORF">CRE_16701</name>
</gene>
<dbReference type="HOGENOM" id="CLU_2778292_0_0_1"/>
<organism evidence="2">
    <name type="scientific">Caenorhabditis remanei</name>
    <name type="common">Caenorhabditis vulgaris</name>
    <dbReference type="NCBI Taxonomy" id="31234"/>
    <lineage>
        <taxon>Eukaryota</taxon>
        <taxon>Metazoa</taxon>
        <taxon>Ecdysozoa</taxon>
        <taxon>Nematoda</taxon>
        <taxon>Chromadorea</taxon>
        <taxon>Rhabditida</taxon>
        <taxon>Rhabditina</taxon>
        <taxon>Rhabditomorpha</taxon>
        <taxon>Rhabditoidea</taxon>
        <taxon>Rhabditidae</taxon>
        <taxon>Peloderinae</taxon>
        <taxon>Caenorhabditis</taxon>
    </lineage>
</organism>
<name>E3MB51_CAERE</name>
<dbReference type="AlphaFoldDB" id="E3MB51"/>
<proteinExistence type="predicted"/>
<protein>
    <submittedName>
        <fullName evidence="1">Uncharacterized protein</fullName>
    </submittedName>
</protein>
<evidence type="ECO:0000313" key="2">
    <source>
        <dbReference type="Proteomes" id="UP000008281"/>
    </source>
</evidence>